<keyword evidence="6" id="KW-1133">Transmembrane helix</keyword>
<dbReference type="GO" id="GO:0005794">
    <property type="term" value="C:Golgi apparatus"/>
    <property type="evidence" value="ECO:0007669"/>
    <property type="project" value="TreeGrafter"/>
</dbReference>
<keyword evidence="5" id="KW-0712">Selenocysteine</keyword>
<dbReference type="GO" id="GO:0006816">
    <property type="term" value="P:calcium ion transport"/>
    <property type="evidence" value="ECO:0007669"/>
    <property type="project" value="TreeGrafter"/>
</dbReference>
<dbReference type="GeneTree" id="ENSGT01150000287200"/>
<reference evidence="11" key="3">
    <citation type="submission" date="2025-09" db="UniProtKB">
        <authorList>
            <consortium name="Ensembl"/>
        </authorList>
    </citation>
    <scope>IDENTIFICATION</scope>
</reference>
<name>A0A8C8UL70_PERMB</name>
<evidence type="ECO:0000313" key="11">
    <source>
        <dbReference type="Ensembl" id="ENSPEMP00000033441.1"/>
    </source>
</evidence>
<dbReference type="AlphaFoldDB" id="A0A8C8UL70"/>
<evidence type="ECO:0000256" key="2">
    <source>
        <dbReference type="ARBA" id="ARBA00008504"/>
    </source>
</evidence>
<accession>A0A8C8UL70</accession>
<dbReference type="OrthoDB" id="167295at2759"/>
<dbReference type="Pfam" id="PF10961">
    <property type="entry name" value="SelK_SelG"/>
    <property type="match status" value="1"/>
</dbReference>
<evidence type="ECO:0000256" key="7">
    <source>
        <dbReference type="ARBA" id="ARBA00023136"/>
    </source>
</evidence>
<evidence type="ECO:0000256" key="9">
    <source>
        <dbReference type="ARBA" id="ARBA00046751"/>
    </source>
</evidence>
<dbReference type="PANTHER" id="PTHR16875:SF0">
    <property type="entry name" value="SELENOPROTEIN K"/>
    <property type="match status" value="1"/>
</dbReference>
<feature type="region of interest" description="Disordered" evidence="10">
    <location>
        <begin position="61"/>
        <end position="84"/>
    </location>
</feature>
<proteinExistence type="inferred from homology"/>
<organism evidence="11 12">
    <name type="scientific">Peromyscus maniculatus bairdii</name>
    <name type="common">Prairie deer mouse</name>
    <dbReference type="NCBI Taxonomy" id="230844"/>
    <lineage>
        <taxon>Eukaryota</taxon>
        <taxon>Metazoa</taxon>
        <taxon>Chordata</taxon>
        <taxon>Craniata</taxon>
        <taxon>Vertebrata</taxon>
        <taxon>Euteleostomi</taxon>
        <taxon>Mammalia</taxon>
        <taxon>Eutheria</taxon>
        <taxon>Euarchontoglires</taxon>
        <taxon>Glires</taxon>
        <taxon>Rodentia</taxon>
        <taxon>Myomorpha</taxon>
        <taxon>Muroidea</taxon>
        <taxon>Cricetidae</taxon>
        <taxon>Neotominae</taxon>
        <taxon>Peromyscus</taxon>
    </lineage>
</organism>
<comment type="function">
    <text evidence="8">Required for Ca(2+) flux in immune cells and plays a role in T-cell proliferation and in T-cell and neutrophil migration. Involved in endoplasmic reticulum-associated degradation (ERAD) of soluble glycosylated proteins. Required for palmitoylation and cell surface expression of CD36 and involved in macrophage uptake of low-density lipoprotein and in foam cell formation. Together with ZDHHC6, required for palmitoylation of ITPR1 in immune cells, leading to regulate ITPR1 stability and function. Plays a role in protection of cells from ER stress-induced apoptosis. Protects cells from oxidative stress when overexpressed in cardiomyocytes.</text>
</comment>
<sequence length="102" mass="11645">MLEWETGGEKVYIWNGQVLDSCNQFPWRLSFITDVFWEIAEFVLFCFVFKTPLQQDVKERKDYGSSFDSSYEEGGRPAGDSPGRIGWLNHLHGLNLPPKAGG</sequence>
<evidence type="ECO:0000256" key="4">
    <source>
        <dbReference type="ARBA" id="ARBA00022692"/>
    </source>
</evidence>
<comment type="subunit">
    <text evidence="9">Interacts with DERL1, DERL2, DERL3 and SELENOS. The SELENOK-SELENOS complex interacts with VCP. Interacts with ZDHHC6.</text>
</comment>
<keyword evidence="12" id="KW-1185">Reference proteome</keyword>
<comment type="similarity">
    <text evidence="2">Belongs to the selenoprotein K family.</text>
</comment>
<evidence type="ECO:0000256" key="3">
    <source>
        <dbReference type="ARBA" id="ARBA00020495"/>
    </source>
</evidence>
<evidence type="ECO:0000256" key="1">
    <source>
        <dbReference type="ARBA" id="ARBA00004167"/>
    </source>
</evidence>
<reference evidence="11 12" key="1">
    <citation type="submission" date="2018-10" db="EMBL/GenBank/DDBJ databases">
        <title>Improved assembly of the deer mouse Peromyscus maniculatus genome.</title>
        <authorList>
            <person name="Lassance J.-M."/>
            <person name="Hoekstra H.E."/>
        </authorList>
    </citation>
    <scope>NUCLEOTIDE SEQUENCE [LARGE SCALE GENOMIC DNA]</scope>
</reference>
<dbReference type="GO" id="GO:0005789">
    <property type="term" value="C:endoplasmic reticulum membrane"/>
    <property type="evidence" value="ECO:0007669"/>
    <property type="project" value="TreeGrafter"/>
</dbReference>
<evidence type="ECO:0000256" key="5">
    <source>
        <dbReference type="ARBA" id="ARBA00022933"/>
    </source>
</evidence>
<dbReference type="RefSeq" id="XP_042125608.1">
    <property type="nucleotide sequence ID" value="XM_042269674.1"/>
</dbReference>
<keyword evidence="4" id="KW-0812">Transmembrane</keyword>
<dbReference type="GO" id="GO:0032469">
    <property type="term" value="P:endoplasmic reticulum calcium ion homeostasis"/>
    <property type="evidence" value="ECO:0007669"/>
    <property type="project" value="TreeGrafter"/>
</dbReference>
<dbReference type="Ensembl" id="ENSPEMT00000033309.1">
    <property type="protein sequence ID" value="ENSPEMP00000033441.1"/>
    <property type="gene ID" value="ENSPEMG00000027735.1"/>
</dbReference>
<comment type="subcellular location">
    <subcellularLocation>
        <location evidence="1">Membrane</location>
        <topology evidence="1">Single-pass membrane protein</topology>
    </subcellularLocation>
</comment>
<protein>
    <recommendedName>
        <fullName evidence="3">Selenoprotein K</fullName>
    </recommendedName>
</protein>
<dbReference type="PANTHER" id="PTHR16875">
    <property type="entry name" value="SELENOPROTEIN K"/>
    <property type="match status" value="1"/>
</dbReference>
<evidence type="ECO:0000256" key="10">
    <source>
        <dbReference type="SAM" id="MobiDB-lite"/>
    </source>
</evidence>
<dbReference type="InterPro" id="IPR024491">
    <property type="entry name" value="Se_SelK/SelG"/>
</dbReference>
<evidence type="ECO:0000256" key="6">
    <source>
        <dbReference type="ARBA" id="ARBA00022989"/>
    </source>
</evidence>
<reference evidence="11" key="2">
    <citation type="submission" date="2025-08" db="UniProtKB">
        <authorList>
            <consortium name="Ensembl"/>
        </authorList>
    </citation>
    <scope>IDENTIFICATION</scope>
</reference>
<evidence type="ECO:0000256" key="8">
    <source>
        <dbReference type="ARBA" id="ARBA00045265"/>
    </source>
</evidence>
<keyword evidence="7" id="KW-0472">Membrane</keyword>
<dbReference type="Proteomes" id="UP000694547">
    <property type="component" value="Chromosome X"/>
</dbReference>
<gene>
    <name evidence="11" type="primary">LOC102908347</name>
</gene>
<evidence type="ECO:0000313" key="12">
    <source>
        <dbReference type="Proteomes" id="UP000694547"/>
    </source>
</evidence>